<dbReference type="InterPro" id="IPR042529">
    <property type="entry name" value="IF_2B-like_C"/>
</dbReference>
<dbReference type="Gene3D" id="3.40.50.10470">
    <property type="entry name" value="Translation initiation factor eif-2b, domain 2"/>
    <property type="match status" value="1"/>
</dbReference>
<dbReference type="GO" id="GO:0046523">
    <property type="term" value="F:S-methyl-5-thioribose-1-phosphate isomerase activity"/>
    <property type="evidence" value="ECO:0007669"/>
    <property type="project" value="UniProtKB-UniRule"/>
</dbReference>
<evidence type="ECO:0000313" key="4">
    <source>
        <dbReference type="EMBL" id="SDB26792.1"/>
    </source>
</evidence>
<dbReference type="PANTHER" id="PTHR43475:SF1">
    <property type="entry name" value="METHYLTHIORIBOSE-1-PHOSPHATE ISOMERASE"/>
    <property type="match status" value="1"/>
</dbReference>
<comment type="function">
    <text evidence="3">Catalyzes the interconversion of methylthioribose-1-phosphate (MTR-1-P) into methylthioribulose-1-phosphate (MTRu-1-P).</text>
</comment>
<dbReference type="SUPFAM" id="SSF100950">
    <property type="entry name" value="NagB/RpiA/CoA transferase-like"/>
    <property type="match status" value="1"/>
</dbReference>
<dbReference type="EC" id="5.3.1.23" evidence="3"/>
<dbReference type="InterPro" id="IPR037171">
    <property type="entry name" value="NagB/RpiA_transferase-like"/>
</dbReference>
<feature type="binding site" evidence="3">
    <location>
        <begin position="47"/>
        <end position="49"/>
    </location>
    <ligand>
        <name>substrate</name>
    </ligand>
</feature>
<gene>
    <name evidence="3" type="primary">mtnA</name>
    <name evidence="4" type="ORF">SAMN05660653_01289</name>
</gene>
<feature type="binding site" evidence="3">
    <location>
        <position position="89"/>
    </location>
    <ligand>
        <name>substrate</name>
    </ligand>
</feature>
<name>A0A1G6C1Q0_9BACT</name>
<reference evidence="4 5" key="1">
    <citation type="submission" date="2016-10" db="EMBL/GenBank/DDBJ databases">
        <authorList>
            <person name="de Groot N.N."/>
        </authorList>
    </citation>
    <scope>NUCLEOTIDE SEQUENCE [LARGE SCALE GENOMIC DNA]</scope>
    <source>
        <strain evidence="4 5">ASO4-2</strain>
    </source>
</reference>
<dbReference type="EMBL" id="FMXO01000006">
    <property type="protein sequence ID" value="SDB26792.1"/>
    <property type="molecule type" value="Genomic_DNA"/>
</dbReference>
<feature type="site" description="Transition state stabilizer" evidence="3">
    <location>
        <position position="157"/>
    </location>
</feature>
<dbReference type="RefSeq" id="WP_092118864.1">
    <property type="nucleotide sequence ID" value="NZ_FMXO01000006.1"/>
</dbReference>
<dbReference type="NCBIfam" id="NF004326">
    <property type="entry name" value="PRK05720.1"/>
    <property type="match status" value="1"/>
</dbReference>
<dbReference type="GO" id="GO:0019509">
    <property type="term" value="P:L-methionine salvage from methylthioadenosine"/>
    <property type="evidence" value="ECO:0007669"/>
    <property type="project" value="UniProtKB-UniRule"/>
</dbReference>
<evidence type="ECO:0000313" key="5">
    <source>
        <dbReference type="Proteomes" id="UP000198771"/>
    </source>
</evidence>
<keyword evidence="2 3" id="KW-0413">Isomerase</keyword>
<dbReference type="STRING" id="617002.SAMN05660653_01289"/>
<dbReference type="InterPro" id="IPR027363">
    <property type="entry name" value="M1Pi_N"/>
</dbReference>
<dbReference type="InterPro" id="IPR011559">
    <property type="entry name" value="Initiation_fac_2B_a/b/d"/>
</dbReference>
<dbReference type="PANTHER" id="PTHR43475">
    <property type="entry name" value="METHYLTHIORIBOSE-1-PHOSPHATE ISOMERASE"/>
    <property type="match status" value="1"/>
</dbReference>
<accession>A0A1G6C1Q0</accession>
<dbReference type="NCBIfam" id="TIGR00524">
    <property type="entry name" value="eIF-2B_rel"/>
    <property type="match status" value="1"/>
</dbReference>
<feature type="binding site" evidence="3">
    <location>
        <position position="196"/>
    </location>
    <ligand>
        <name>substrate</name>
    </ligand>
</feature>
<keyword evidence="3" id="KW-0486">Methionine biosynthesis</keyword>
<organism evidence="4 5">
    <name type="scientific">Desulfonatronum thiosulfatophilum</name>
    <dbReference type="NCBI Taxonomy" id="617002"/>
    <lineage>
        <taxon>Bacteria</taxon>
        <taxon>Pseudomonadati</taxon>
        <taxon>Thermodesulfobacteriota</taxon>
        <taxon>Desulfovibrionia</taxon>
        <taxon>Desulfovibrionales</taxon>
        <taxon>Desulfonatronaceae</taxon>
        <taxon>Desulfonatronum</taxon>
    </lineage>
</organism>
<dbReference type="InterPro" id="IPR005251">
    <property type="entry name" value="IF-M1Pi"/>
</dbReference>
<evidence type="ECO:0000256" key="3">
    <source>
        <dbReference type="HAMAP-Rule" id="MF_01678"/>
    </source>
</evidence>
<dbReference type="OrthoDB" id="9803436at2"/>
<dbReference type="NCBIfam" id="TIGR00512">
    <property type="entry name" value="salvage_mtnA"/>
    <property type="match status" value="1"/>
</dbReference>
<comment type="pathway">
    <text evidence="3">Amino-acid biosynthesis; L-methionine biosynthesis via salvage pathway; L-methionine from S-methyl-5-thio-alpha-D-ribose 1-phosphate: step 1/6.</text>
</comment>
<dbReference type="FunFam" id="1.20.120.420:FF:000003">
    <property type="entry name" value="Methylthioribose-1-phosphate isomerase"/>
    <property type="match status" value="1"/>
</dbReference>
<dbReference type="InterPro" id="IPR000649">
    <property type="entry name" value="IF-2B-related"/>
</dbReference>
<keyword evidence="1 3" id="KW-0028">Amino-acid biosynthesis</keyword>
<evidence type="ECO:0000256" key="2">
    <source>
        <dbReference type="ARBA" id="ARBA00023235"/>
    </source>
</evidence>
<dbReference type="FunFam" id="3.40.50.10470:FF:000006">
    <property type="entry name" value="Methylthioribose-1-phosphate isomerase"/>
    <property type="match status" value="1"/>
</dbReference>
<dbReference type="HAMAP" id="MF_01678">
    <property type="entry name" value="Salvage_MtnA"/>
    <property type="match status" value="1"/>
</dbReference>
<proteinExistence type="inferred from homology"/>
<feature type="active site" description="Proton donor" evidence="3">
    <location>
        <position position="237"/>
    </location>
</feature>
<dbReference type="Gene3D" id="1.20.120.420">
    <property type="entry name" value="translation initiation factor eif-2b, domain 1"/>
    <property type="match status" value="1"/>
</dbReference>
<protein>
    <recommendedName>
        <fullName evidence="3">Methylthioribose-1-phosphate isomerase</fullName>
        <shortName evidence="3">M1Pi</shortName>
        <shortName evidence="3">MTR-1-P isomerase</shortName>
        <ecNumber evidence="3">5.3.1.23</ecNumber>
    </recommendedName>
    <alternativeName>
        <fullName evidence="3">S-methyl-5-thioribose-1-phosphate isomerase</fullName>
    </alternativeName>
</protein>
<comment type="similarity">
    <text evidence="3">Belongs to the EIF-2B alpha/beta/delta subunits family. MtnA subfamily.</text>
</comment>
<dbReference type="Pfam" id="PF01008">
    <property type="entry name" value="IF-2B"/>
    <property type="match status" value="1"/>
</dbReference>
<comment type="catalytic activity">
    <reaction evidence="3">
        <text>5-(methylsulfanyl)-alpha-D-ribose 1-phosphate = 5-(methylsulfanyl)-D-ribulose 1-phosphate</text>
        <dbReference type="Rhea" id="RHEA:19989"/>
        <dbReference type="ChEBI" id="CHEBI:58533"/>
        <dbReference type="ChEBI" id="CHEBI:58548"/>
        <dbReference type="EC" id="5.3.1.23"/>
    </reaction>
</comment>
<sequence length="342" mass="37518">MQPHIQFKPESNELHLLDQRLLPRTEEWFVCRNMDDIIFALKEMVIRGAPAIGVTAAYGCCIAAGNADPSSSHWVTDLDRQLTELAQARPTAVNLQWAVNLMRETWNVRPDIQLGELHRMWIAQAEELHRQDDKINREMGRHGAALLQNGDTVMTHCNAGALATGAYGTALGVIRAAVESGKRIHVLANETRPFLQGARLTAYELAQDEIPVTVCCDNAVGLLMAKGMVQAVVVGADRVAANGDAANKIGTYTVAVLAKRHNIPFYVAVPFSTIDFATASGEDIPIEERTPLEVTHIQDRQITPDEVPVLNFAFDVTPAELITALITEKGVIKPGELRNFKS</sequence>
<keyword evidence="5" id="KW-1185">Reference proteome</keyword>
<dbReference type="UniPathway" id="UPA00904">
    <property type="reaction ID" value="UER00874"/>
</dbReference>
<evidence type="ECO:0000256" key="1">
    <source>
        <dbReference type="ARBA" id="ARBA00022605"/>
    </source>
</evidence>
<dbReference type="Proteomes" id="UP000198771">
    <property type="component" value="Unassembled WGS sequence"/>
</dbReference>
<dbReference type="AlphaFoldDB" id="A0A1G6C1Q0"/>
<feature type="binding site" evidence="3">
    <location>
        <begin position="247"/>
        <end position="248"/>
    </location>
    <ligand>
        <name>substrate</name>
    </ligand>
</feature>